<dbReference type="GO" id="GO:0005634">
    <property type="term" value="C:nucleus"/>
    <property type="evidence" value="ECO:0007669"/>
    <property type="project" value="UniProtKB-SubCell"/>
</dbReference>
<dbReference type="Pfam" id="PF05182">
    <property type="entry name" value="Fip1"/>
    <property type="match status" value="1"/>
</dbReference>
<evidence type="ECO:0000313" key="7">
    <source>
        <dbReference type="EMBL" id="KAL2502499.1"/>
    </source>
</evidence>
<keyword evidence="3" id="KW-0507">mRNA processing</keyword>
<dbReference type="PANTHER" id="PTHR36884">
    <property type="entry name" value="FIP1[III]-LIKE PROTEIN"/>
    <property type="match status" value="1"/>
</dbReference>
<gene>
    <name evidence="7" type="ORF">Fot_36347</name>
</gene>
<dbReference type="Proteomes" id="UP001604277">
    <property type="component" value="Unassembled WGS sequence"/>
</dbReference>
<proteinExistence type="inferred from homology"/>
<name>A0ABD1SQQ6_9LAMI</name>
<evidence type="ECO:0000256" key="3">
    <source>
        <dbReference type="ARBA" id="ARBA00022664"/>
    </source>
</evidence>
<feature type="domain" description="Pre-mRNA polyadenylation factor Fip1" evidence="6">
    <location>
        <begin position="39"/>
        <end position="80"/>
    </location>
</feature>
<evidence type="ECO:0000259" key="6">
    <source>
        <dbReference type="Pfam" id="PF05182"/>
    </source>
</evidence>
<keyword evidence="4" id="KW-0539">Nucleus</keyword>
<evidence type="ECO:0000256" key="1">
    <source>
        <dbReference type="ARBA" id="ARBA00004123"/>
    </source>
</evidence>
<accession>A0ABD1SQQ6</accession>
<keyword evidence="8" id="KW-1185">Reference proteome</keyword>
<comment type="subcellular location">
    <subcellularLocation>
        <location evidence="1">Nucleus</location>
    </subcellularLocation>
</comment>
<dbReference type="GO" id="GO:0006397">
    <property type="term" value="P:mRNA processing"/>
    <property type="evidence" value="ECO:0007669"/>
    <property type="project" value="UniProtKB-KW"/>
</dbReference>
<dbReference type="PANTHER" id="PTHR36884:SF1">
    <property type="entry name" value="FIP1[V]-LIKE PROTEIN"/>
    <property type="match status" value="1"/>
</dbReference>
<evidence type="ECO:0000256" key="2">
    <source>
        <dbReference type="ARBA" id="ARBA00007459"/>
    </source>
</evidence>
<organism evidence="7 8">
    <name type="scientific">Forsythia ovata</name>
    <dbReference type="NCBI Taxonomy" id="205694"/>
    <lineage>
        <taxon>Eukaryota</taxon>
        <taxon>Viridiplantae</taxon>
        <taxon>Streptophyta</taxon>
        <taxon>Embryophyta</taxon>
        <taxon>Tracheophyta</taxon>
        <taxon>Spermatophyta</taxon>
        <taxon>Magnoliopsida</taxon>
        <taxon>eudicotyledons</taxon>
        <taxon>Gunneridae</taxon>
        <taxon>Pentapetalae</taxon>
        <taxon>asterids</taxon>
        <taxon>lamiids</taxon>
        <taxon>Lamiales</taxon>
        <taxon>Oleaceae</taxon>
        <taxon>Forsythieae</taxon>
        <taxon>Forsythia</taxon>
    </lineage>
</organism>
<sequence>MQKGFHPGYGMPAWGANTAGRGFCSGLEFTLPSHKTIFEVDIHSFEEKPWRHPGIDISYFFNFRLNEESWKDYCKQLEQLCLETSMLSKIRVYESGRTGQEYDPDLPPELAAGVGIQDIPSKNTNPGKTDVGTKDFS</sequence>
<evidence type="ECO:0000256" key="5">
    <source>
        <dbReference type="SAM" id="MobiDB-lite"/>
    </source>
</evidence>
<dbReference type="InterPro" id="IPR007854">
    <property type="entry name" value="Fip1_dom"/>
</dbReference>
<evidence type="ECO:0000313" key="8">
    <source>
        <dbReference type="Proteomes" id="UP001604277"/>
    </source>
</evidence>
<dbReference type="EMBL" id="JBFOLJ010000010">
    <property type="protein sequence ID" value="KAL2502499.1"/>
    <property type="molecule type" value="Genomic_DNA"/>
</dbReference>
<evidence type="ECO:0000256" key="4">
    <source>
        <dbReference type="ARBA" id="ARBA00023242"/>
    </source>
</evidence>
<comment type="caution">
    <text evidence="7">The sequence shown here is derived from an EMBL/GenBank/DDBJ whole genome shotgun (WGS) entry which is preliminary data.</text>
</comment>
<comment type="similarity">
    <text evidence="2">Belongs to the FIP1 family.</text>
</comment>
<dbReference type="AlphaFoldDB" id="A0ABD1SQQ6"/>
<reference evidence="8" key="1">
    <citation type="submission" date="2024-07" db="EMBL/GenBank/DDBJ databases">
        <title>Two chromosome-level genome assemblies of Korean endemic species Abeliophyllum distichum and Forsythia ovata (Oleaceae).</title>
        <authorList>
            <person name="Jang H."/>
        </authorList>
    </citation>
    <scope>NUCLEOTIDE SEQUENCE [LARGE SCALE GENOMIC DNA]</scope>
</reference>
<protein>
    <submittedName>
        <fullName evidence="7">FIP1[V]-like protein</fullName>
    </submittedName>
</protein>
<dbReference type="InterPro" id="IPR044976">
    <property type="entry name" value="FIPS5/FIPS3-like"/>
</dbReference>
<feature type="region of interest" description="Disordered" evidence="5">
    <location>
        <begin position="98"/>
        <end position="137"/>
    </location>
</feature>